<dbReference type="Pfam" id="PF02738">
    <property type="entry name" value="MoCoBD_1"/>
    <property type="match status" value="1"/>
</dbReference>
<dbReference type="Gene3D" id="3.90.1170.50">
    <property type="entry name" value="Aldehyde oxidase/xanthine dehydrogenase, a/b hammerhead"/>
    <property type="match status" value="1"/>
</dbReference>
<feature type="compositionally biased region" description="Acidic residues" evidence="1">
    <location>
        <begin position="77"/>
        <end position="88"/>
    </location>
</feature>
<proteinExistence type="predicted"/>
<gene>
    <name evidence="3" type="ORF">RU08_16665</name>
</gene>
<dbReference type="SMART" id="SM01008">
    <property type="entry name" value="Ald_Xan_dh_C"/>
    <property type="match status" value="1"/>
</dbReference>
<dbReference type="InterPro" id="IPR046867">
    <property type="entry name" value="AldOxase/xan_DH_MoCoBD2"/>
</dbReference>
<comment type="caution">
    <text evidence="3">The sequence shown here is derived from an EMBL/GenBank/DDBJ whole genome shotgun (WGS) entry which is preliminary data.</text>
</comment>
<dbReference type="Gene3D" id="3.30.365.10">
    <property type="entry name" value="Aldehyde oxidase/xanthine dehydrogenase, molybdopterin binding domain"/>
    <property type="match status" value="4"/>
</dbReference>
<reference evidence="3 4" key="1">
    <citation type="submission" date="2014-12" db="EMBL/GenBank/DDBJ databases">
        <title>16Stimator: statistical estimation of ribosomal gene copy numbers from draft genome assemblies.</title>
        <authorList>
            <person name="Perisin M.A."/>
            <person name="Vetter M."/>
            <person name="Gilbert J.A."/>
            <person name="Bergelson J."/>
        </authorList>
    </citation>
    <scope>NUCLEOTIDE SEQUENCE [LARGE SCALE GENOMIC DNA]</scope>
    <source>
        <strain evidence="3 4">MEJ086</strain>
    </source>
</reference>
<feature type="domain" description="Aldehyde oxidase/xanthine dehydrogenase a/b hammerhead" evidence="2">
    <location>
        <begin position="20"/>
        <end position="134"/>
    </location>
</feature>
<dbReference type="PANTHER" id="PTHR11908:SF153">
    <property type="entry name" value="DEHYDROGENASE"/>
    <property type="match status" value="1"/>
</dbReference>
<dbReference type="InterPro" id="IPR037165">
    <property type="entry name" value="AldOxase/xan_DH_Mopterin-bd_sf"/>
</dbReference>
<dbReference type="OrthoDB" id="6177861at2"/>
<evidence type="ECO:0000313" key="3">
    <source>
        <dbReference type="EMBL" id="KIP98630.1"/>
    </source>
</evidence>
<dbReference type="InterPro" id="IPR036856">
    <property type="entry name" value="Ald_Oxase/Xan_DH_a/b_sf"/>
</dbReference>
<sequence>MNAPTLGKPLDRVDGPLKVSGQARYAAEYPADDLLQGSVICSVIARGRITRIDASAAEALPGVKRVLSHENRPPMAQDDESYEDDDAADGSPFRPLFNARVRYSGQPVALVVADSLELARHAASLVRIEYQQQPHATDLLQVLDSAHAAPAELPERRGDADAIIAGAPLRLELEYELPNEYHHPMEPHASTVIYQADGSLLVHDKTQGPQNSQQYLASVLKLDPARVRILSSFVGGAFGSGLRPQYQLPLAAMAALTLQQSVRVTLTRQQMFTFGYRPRTVQRLQLGAAADGRLQGLVHEVIGQTSRFEDFTEHVAEWSGMLYHCDHLRLAYRLAPLDVYTPLDMRAPGAATGLFALESAMDELAWAAGVDPVQLRLTNYAETNQNEGKPYSSKELRACYQQGADAFGWSKRSPQPRSMRVGNQLIGYGMATGVWEAMQMPASARATLTSDGRLIVASATCDIGPGTATVMTQIAADTLGMDPARVEFRLGDSSLPKAPLQGGSFTVSSVGSAVREACLALAEQLCDAARQLPGAPFSDASALRFAGGRVQQGEDTERSVDLDTLLARHGSLEAEVQAQPGKLRERYASATHSAVFVEVQVDEALGTVRVTRVVSAIAAGRVINAKTARSQILGGVVWGIGMALHEEAMIDHELGRCMNHNLADYHLPVHADIGDIEVIFVDEDDPIVNPLGSKGVGEIGIVGVAAAVANAVYHATGKRIRQLPITLDKLL</sequence>
<dbReference type="InterPro" id="IPR016208">
    <property type="entry name" value="Ald_Oxase/xanthine_DH-like"/>
</dbReference>
<dbReference type="RefSeq" id="WP_042554953.1">
    <property type="nucleotide sequence ID" value="NZ_JXQW01000041.1"/>
</dbReference>
<dbReference type="EMBL" id="JXQW01000041">
    <property type="protein sequence ID" value="KIP98630.1"/>
    <property type="molecule type" value="Genomic_DNA"/>
</dbReference>
<evidence type="ECO:0000256" key="1">
    <source>
        <dbReference type="SAM" id="MobiDB-lite"/>
    </source>
</evidence>
<dbReference type="Pfam" id="PF20256">
    <property type="entry name" value="MoCoBD_2"/>
    <property type="match status" value="1"/>
</dbReference>
<dbReference type="InterPro" id="IPR008274">
    <property type="entry name" value="AldOxase/xan_DH_MoCoBD1"/>
</dbReference>
<dbReference type="InterPro" id="IPR000674">
    <property type="entry name" value="Ald_Oxase/Xan_DH_a/b"/>
</dbReference>
<dbReference type="AlphaFoldDB" id="A0A0D0IZK6"/>
<dbReference type="SUPFAM" id="SSF56003">
    <property type="entry name" value="Molybdenum cofactor-binding domain"/>
    <property type="match status" value="1"/>
</dbReference>
<dbReference type="PANTHER" id="PTHR11908">
    <property type="entry name" value="XANTHINE DEHYDROGENASE"/>
    <property type="match status" value="1"/>
</dbReference>
<feature type="region of interest" description="Disordered" evidence="1">
    <location>
        <begin position="68"/>
        <end position="90"/>
    </location>
</feature>
<dbReference type="Proteomes" id="UP000032068">
    <property type="component" value="Unassembled WGS sequence"/>
</dbReference>
<protein>
    <submittedName>
        <fullName evidence="3">Aldehyde oxidase</fullName>
    </submittedName>
</protein>
<dbReference type="SUPFAM" id="SSF54665">
    <property type="entry name" value="CO dehydrogenase molybdoprotein N-domain-like"/>
    <property type="match status" value="1"/>
</dbReference>
<dbReference type="GO" id="GO:0016491">
    <property type="term" value="F:oxidoreductase activity"/>
    <property type="evidence" value="ECO:0007669"/>
    <property type="project" value="InterPro"/>
</dbReference>
<dbReference type="GO" id="GO:0005506">
    <property type="term" value="F:iron ion binding"/>
    <property type="evidence" value="ECO:0007669"/>
    <property type="project" value="InterPro"/>
</dbReference>
<evidence type="ECO:0000259" key="2">
    <source>
        <dbReference type="SMART" id="SM01008"/>
    </source>
</evidence>
<organism evidence="3 4">
    <name type="scientific">Pseudomonas fulva</name>
    <dbReference type="NCBI Taxonomy" id="47880"/>
    <lineage>
        <taxon>Bacteria</taxon>
        <taxon>Pseudomonadati</taxon>
        <taxon>Pseudomonadota</taxon>
        <taxon>Gammaproteobacteria</taxon>
        <taxon>Pseudomonadales</taxon>
        <taxon>Pseudomonadaceae</taxon>
        <taxon>Pseudomonas</taxon>
    </lineage>
</organism>
<dbReference type="Pfam" id="PF01315">
    <property type="entry name" value="Ald_Xan_dh_C"/>
    <property type="match status" value="1"/>
</dbReference>
<name>A0A0D0IZK6_9PSED</name>
<evidence type="ECO:0000313" key="4">
    <source>
        <dbReference type="Proteomes" id="UP000032068"/>
    </source>
</evidence>
<accession>A0A0D0IZK6</accession>